<proteinExistence type="predicted"/>
<evidence type="ECO:0000259" key="2">
    <source>
        <dbReference type="Pfam" id="PF01321"/>
    </source>
</evidence>
<evidence type="ECO:0000313" key="3">
    <source>
        <dbReference type="EMBL" id="MFD2740655.1"/>
    </source>
</evidence>
<feature type="domain" description="Peptidase M24" evidence="1">
    <location>
        <begin position="171"/>
        <end position="371"/>
    </location>
</feature>
<protein>
    <submittedName>
        <fullName evidence="3">M24 family metallopeptidase</fullName>
    </submittedName>
</protein>
<organism evidence="3 4">
    <name type="scientific">Sulfitobacter aestuarii</name>
    <dbReference type="NCBI Taxonomy" id="2161676"/>
    <lineage>
        <taxon>Bacteria</taxon>
        <taxon>Pseudomonadati</taxon>
        <taxon>Pseudomonadota</taxon>
        <taxon>Alphaproteobacteria</taxon>
        <taxon>Rhodobacterales</taxon>
        <taxon>Roseobacteraceae</taxon>
        <taxon>Sulfitobacter</taxon>
    </lineage>
</organism>
<dbReference type="InterPro" id="IPR001714">
    <property type="entry name" value="Pept_M24_MAP"/>
</dbReference>
<dbReference type="InterPro" id="IPR000587">
    <property type="entry name" value="Creatinase_N"/>
</dbReference>
<dbReference type="CDD" id="cd01066">
    <property type="entry name" value="APP_MetAP"/>
    <property type="match status" value="1"/>
</dbReference>
<accession>A0ABW5U5R3</accession>
<dbReference type="PANTHER" id="PTHR46112:SF2">
    <property type="entry name" value="XAA-PRO AMINOPEPTIDASE P-RELATED"/>
    <property type="match status" value="1"/>
</dbReference>
<name>A0ABW5U5R3_9RHOB</name>
<dbReference type="RefSeq" id="WP_386375192.1">
    <property type="nucleotide sequence ID" value="NZ_JBHUMP010000012.1"/>
</dbReference>
<evidence type="ECO:0000259" key="1">
    <source>
        <dbReference type="Pfam" id="PF00557"/>
    </source>
</evidence>
<dbReference type="Gene3D" id="3.40.350.10">
    <property type="entry name" value="Creatinase/prolidase N-terminal domain"/>
    <property type="match status" value="1"/>
</dbReference>
<dbReference type="Gene3D" id="3.90.230.10">
    <property type="entry name" value="Creatinase/methionine aminopeptidase superfamily"/>
    <property type="match status" value="1"/>
</dbReference>
<dbReference type="Proteomes" id="UP001597474">
    <property type="component" value="Unassembled WGS sequence"/>
</dbReference>
<dbReference type="SUPFAM" id="SSF55920">
    <property type="entry name" value="Creatinase/aminopeptidase"/>
    <property type="match status" value="1"/>
</dbReference>
<evidence type="ECO:0000313" key="4">
    <source>
        <dbReference type="Proteomes" id="UP001597474"/>
    </source>
</evidence>
<dbReference type="InterPro" id="IPR050659">
    <property type="entry name" value="Peptidase_M24B"/>
</dbReference>
<dbReference type="PANTHER" id="PTHR46112">
    <property type="entry name" value="AMINOPEPTIDASE"/>
    <property type="match status" value="1"/>
</dbReference>
<keyword evidence="4" id="KW-1185">Reference proteome</keyword>
<reference evidence="4" key="1">
    <citation type="journal article" date="2019" name="Int. J. Syst. Evol. Microbiol.">
        <title>The Global Catalogue of Microorganisms (GCM) 10K type strain sequencing project: providing services to taxonomists for standard genome sequencing and annotation.</title>
        <authorList>
            <consortium name="The Broad Institute Genomics Platform"/>
            <consortium name="The Broad Institute Genome Sequencing Center for Infectious Disease"/>
            <person name="Wu L."/>
            <person name="Ma J."/>
        </authorList>
    </citation>
    <scope>NUCLEOTIDE SEQUENCE [LARGE SCALE GENOMIC DNA]</scope>
    <source>
        <strain evidence="4">TISTR 2562</strain>
    </source>
</reference>
<dbReference type="Pfam" id="PF00557">
    <property type="entry name" value="Peptidase_M24"/>
    <property type="match status" value="1"/>
</dbReference>
<feature type="domain" description="Creatinase N-terminal" evidence="2">
    <location>
        <begin position="18"/>
        <end position="162"/>
    </location>
</feature>
<dbReference type="InterPro" id="IPR000994">
    <property type="entry name" value="Pept_M24"/>
</dbReference>
<dbReference type="InterPro" id="IPR029149">
    <property type="entry name" value="Creatin/AminoP/Spt16_N"/>
</dbReference>
<dbReference type="InterPro" id="IPR036005">
    <property type="entry name" value="Creatinase/aminopeptidase-like"/>
</dbReference>
<dbReference type="EMBL" id="JBHUMP010000012">
    <property type="protein sequence ID" value="MFD2740655.1"/>
    <property type="molecule type" value="Genomic_DNA"/>
</dbReference>
<dbReference type="SUPFAM" id="SSF53092">
    <property type="entry name" value="Creatinase/prolidase N-terminal domain"/>
    <property type="match status" value="1"/>
</dbReference>
<gene>
    <name evidence="3" type="ORF">ACFSUD_13795</name>
</gene>
<dbReference type="Pfam" id="PF01321">
    <property type="entry name" value="Creatinase_N"/>
    <property type="match status" value="1"/>
</dbReference>
<comment type="caution">
    <text evidence="3">The sequence shown here is derived from an EMBL/GenBank/DDBJ whole genome shotgun (WGS) entry which is preliminary data.</text>
</comment>
<dbReference type="PRINTS" id="PR00599">
    <property type="entry name" value="MAPEPTIDASE"/>
</dbReference>
<sequence length="390" mass="42535">MLPDAPRRGFPNAEFESRTARAQALMAEQNFAGLLLMNEPEVRYFTGFQTPFWQSPTRPWFLFVPAEGKPVAVIPEIGAALMRRSWLDDIRCWSAPRPEDDGIGLLTELLSPLATQGARLGVLKGHETSLRMPLGDWERLVAALPGLQIGDATGLVQGLRMVKSAAEIEKLVHICAIGSASFARVPEFVVEGQPLEDVFRAFRREALAQGADDVPYLVGAADRGGYADCISPPDRRPLSRRDVLMLDTGCVWDGYYCDFDRNWAIGKAGDAARRAYDVLWRATEAGLAAARPGNTCRDLFRAMSQVIAEIDTSGGDVGRLGHGLGMQLTEQPSLMAGEATVLREGMVLTLEPSLSYGDGLMMVHEENIVITADGARLLTRRAAPELPVLS</sequence>